<dbReference type="InterPro" id="IPR018550">
    <property type="entry name" value="Lipid-A_deacylase-rel"/>
</dbReference>
<dbReference type="Proteomes" id="UP000239532">
    <property type="component" value="Unassembled WGS sequence"/>
</dbReference>
<evidence type="ECO:0000313" key="3">
    <source>
        <dbReference type="Proteomes" id="UP000239532"/>
    </source>
</evidence>
<keyword evidence="1" id="KW-0732">Signal</keyword>
<feature type="signal peptide" evidence="1">
    <location>
        <begin position="1"/>
        <end position="18"/>
    </location>
</feature>
<dbReference type="SUPFAM" id="SSF56925">
    <property type="entry name" value="OMPA-like"/>
    <property type="match status" value="1"/>
</dbReference>
<accession>A0A2S9WRC9</accession>
<organism evidence="2 3">
    <name type="scientific">Nonlabens agnitus</name>
    <dbReference type="NCBI Taxonomy" id="870484"/>
    <lineage>
        <taxon>Bacteria</taxon>
        <taxon>Pseudomonadati</taxon>
        <taxon>Bacteroidota</taxon>
        <taxon>Flavobacteriia</taxon>
        <taxon>Flavobacteriales</taxon>
        <taxon>Flavobacteriaceae</taxon>
        <taxon>Nonlabens</taxon>
    </lineage>
</organism>
<dbReference type="InterPro" id="IPR011250">
    <property type="entry name" value="OMP/PagP_B-barrel"/>
</dbReference>
<dbReference type="RefSeq" id="WP_146126694.1">
    <property type="nucleotide sequence ID" value="NZ_MQUC01000003.1"/>
</dbReference>
<evidence type="ECO:0000313" key="2">
    <source>
        <dbReference type="EMBL" id="PRP66023.1"/>
    </source>
</evidence>
<dbReference type="EMBL" id="MQUC01000003">
    <property type="protein sequence ID" value="PRP66023.1"/>
    <property type="molecule type" value="Genomic_DNA"/>
</dbReference>
<name>A0A2S9WRC9_9FLAO</name>
<dbReference type="Gene3D" id="2.40.160.20">
    <property type="match status" value="2"/>
</dbReference>
<proteinExistence type="predicted"/>
<dbReference type="Pfam" id="PF09411">
    <property type="entry name" value="PagL"/>
    <property type="match status" value="1"/>
</dbReference>
<keyword evidence="3" id="KW-1185">Reference proteome</keyword>
<gene>
    <name evidence="2" type="ORF">BST86_02460</name>
</gene>
<dbReference type="AlphaFoldDB" id="A0A2S9WRC9"/>
<evidence type="ECO:0000256" key="1">
    <source>
        <dbReference type="SAM" id="SignalP"/>
    </source>
</evidence>
<feature type="chain" id="PRO_5015511152" description="Outer membrane protein beta-barrel domain-containing protein" evidence="1">
    <location>
        <begin position="19"/>
        <end position="400"/>
    </location>
</feature>
<protein>
    <recommendedName>
        <fullName evidence="4">Outer membrane protein beta-barrel domain-containing protein</fullName>
    </recommendedName>
</protein>
<evidence type="ECO:0008006" key="4">
    <source>
        <dbReference type="Google" id="ProtNLM"/>
    </source>
</evidence>
<dbReference type="OrthoDB" id="1196682at2"/>
<sequence>MKNTVLLLWLLIASLCCAQQSNEDYPFLSKTYVQFNLGMIFNDFNEEQLQDGFTYDGTNPNRFSGRILLGYEFAPDWAIQYGVLRPASWFEYEKVSGTNLSKTVWTNVWSLTAKKDFHLNDRWGVFIEAGPATVARKGFTLGTETGVEDYRYLSILAAAGITYKLSDQWELLAHAVHIPKDQQNQPSIQNYSVGVQYNLNELAPKTNGENASDRPFFPTHTFQIGYGNDFIGYAPNKIFSMNARIGGTESLGIPIFWYGDAKASNTVLANYTKTVYKSNKFFSLGYGASVTAFENSIDKKWTSALSIYPHINFFFWRREGFDAYATYSVIGPTFITREDIDGVETGPKVTYQDFIAAGAYFGADRKWNAELKIIHYSNGNIFPRNDGVAVPIVFQLGYQW</sequence>
<reference evidence="2 3" key="1">
    <citation type="submission" date="2016-11" db="EMBL/GenBank/DDBJ databases">
        <title>Trade-off between light-utilization and light-protection in marine flavobacteria.</title>
        <authorList>
            <person name="Kumagai Y."/>
        </authorList>
    </citation>
    <scope>NUCLEOTIDE SEQUENCE [LARGE SCALE GENOMIC DNA]</scope>
    <source>
        <strain evidence="2 3">JCM 17109</strain>
    </source>
</reference>
<comment type="caution">
    <text evidence="2">The sequence shown here is derived from an EMBL/GenBank/DDBJ whole genome shotgun (WGS) entry which is preliminary data.</text>
</comment>